<dbReference type="EMBL" id="UYYB01119777">
    <property type="protein sequence ID" value="VDM82855.1"/>
    <property type="molecule type" value="Genomic_DNA"/>
</dbReference>
<accession>A0A3P7LJS9</accession>
<protein>
    <submittedName>
        <fullName evidence="1">Uncharacterized protein</fullName>
    </submittedName>
</protein>
<name>A0A3P7LJS9_STRVU</name>
<dbReference type="AlphaFoldDB" id="A0A3P7LJS9"/>
<organism evidence="1 2">
    <name type="scientific">Strongylus vulgaris</name>
    <name type="common">Blood worm</name>
    <dbReference type="NCBI Taxonomy" id="40348"/>
    <lineage>
        <taxon>Eukaryota</taxon>
        <taxon>Metazoa</taxon>
        <taxon>Ecdysozoa</taxon>
        <taxon>Nematoda</taxon>
        <taxon>Chromadorea</taxon>
        <taxon>Rhabditida</taxon>
        <taxon>Rhabditina</taxon>
        <taxon>Rhabditomorpha</taxon>
        <taxon>Strongyloidea</taxon>
        <taxon>Strongylidae</taxon>
        <taxon>Strongylus</taxon>
    </lineage>
</organism>
<evidence type="ECO:0000313" key="1">
    <source>
        <dbReference type="EMBL" id="VDM82855.1"/>
    </source>
</evidence>
<sequence>MSRWLPDPHRSVLPVMKGPGKVISFRIYFAFTACNRIRSPAYWIISPASEVKTSVKLHRTPWILDQMDTPIAKKIVSCSAPTAEAVSTNANLHALLEVAGHQLPRNRLAGNKVKERT</sequence>
<proteinExistence type="predicted"/>
<gene>
    <name evidence="1" type="ORF">SVUK_LOCUS17853</name>
</gene>
<dbReference type="Proteomes" id="UP000270094">
    <property type="component" value="Unassembled WGS sequence"/>
</dbReference>
<evidence type="ECO:0000313" key="2">
    <source>
        <dbReference type="Proteomes" id="UP000270094"/>
    </source>
</evidence>
<reference evidence="1 2" key="1">
    <citation type="submission" date="2018-11" db="EMBL/GenBank/DDBJ databases">
        <authorList>
            <consortium name="Pathogen Informatics"/>
        </authorList>
    </citation>
    <scope>NUCLEOTIDE SEQUENCE [LARGE SCALE GENOMIC DNA]</scope>
</reference>
<keyword evidence="2" id="KW-1185">Reference proteome</keyword>